<protein>
    <recommendedName>
        <fullName evidence="3">Recombination-associated protein RdgC</fullName>
    </recommendedName>
</protein>
<evidence type="ECO:0000256" key="1">
    <source>
        <dbReference type="ARBA" id="ARBA00004453"/>
    </source>
</evidence>
<feature type="region of interest" description="Disordered" evidence="6">
    <location>
        <begin position="333"/>
        <end position="352"/>
    </location>
</feature>
<dbReference type="GO" id="GO:0003690">
    <property type="term" value="F:double-stranded DNA binding"/>
    <property type="evidence" value="ECO:0007669"/>
    <property type="project" value="TreeGrafter"/>
</dbReference>
<sequence length="372" mass="42241">MKMFKNAIFYTCDFPTIKFDSLRDALTPNEFKPCKPSQGCSLGWVAPYADKPLCLVERIGTDYIDLAANNTTLTHVYLICMLTEEKQVPASAINKALDERINEIEEKEQREITPKERDELQYDVRQELLKKAFSKYCRTYVILDVLRGVITVDASTYERAEDLINLLRDSLGTLEAKYPQVARKPSKELSSWLFTKVKPVFSSFYDVEGILTGDVELISADPKEDKSKIRFTNSELTEEELDPHFEVGRQVSKLSFVIGNDSTFFIQGLIHITADAFRFTKLRLELGEDNAVNDNDSDDLELTREANALLTANALYKLYIWFVHAFGGLDDAHKQEQQKPPNDITADGSSFTNPAYEEARASLRAEAQQLNS</sequence>
<comment type="subcellular location">
    <subcellularLocation>
        <location evidence="1">Cytoplasm</location>
        <location evidence="1">Nucleoid</location>
    </subcellularLocation>
</comment>
<dbReference type="PANTHER" id="PTHR38103">
    <property type="entry name" value="RECOMBINATION-ASSOCIATED PROTEIN RDGC"/>
    <property type="match status" value="1"/>
</dbReference>
<keyword evidence="4" id="KW-0963">Cytoplasm</keyword>
<evidence type="ECO:0000313" key="9">
    <source>
        <dbReference type="Proteomes" id="UP000257039"/>
    </source>
</evidence>
<accession>A0A4P9VEY2</accession>
<comment type="similarity">
    <text evidence="2">Belongs to the RdgC family.</text>
</comment>
<dbReference type="GO" id="GO:0006310">
    <property type="term" value="P:DNA recombination"/>
    <property type="evidence" value="ECO:0007669"/>
    <property type="project" value="UniProtKB-KW"/>
</dbReference>
<reference evidence="7 9" key="1">
    <citation type="submission" date="2017-04" db="EMBL/GenBank/DDBJ databases">
        <title>Draft genome sequence of Zooshikella ganghwensis VG4 isolated from Red Sea sediments.</title>
        <authorList>
            <person name="Rehman Z."/>
            <person name="Alam I."/>
            <person name="Kamau A."/>
            <person name="Bajic V."/>
            <person name="Leiknes T."/>
        </authorList>
    </citation>
    <scope>NUCLEOTIDE SEQUENCE [LARGE SCALE GENOMIC DNA]</scope>
    <source>
        <strain evidence="7 9">VG4</strain>
    </source>
</reference>
<dbReference type="GO" id="GO:0043590">
    <property type="term" value="C:bacterial nucleoid"/>
    <property type="evidence" value="ECO:0007669"/>
    <property type="project" value="TreeGrafter"/>
</dbReference>
<name>A0A4P9VEY2_9GAMM</name>
<keyword evidence="5" id="KW-0233">DNA recombination</keyword>
<evidence type="ECO:0000256" key="2">
    <source>
        <dbReference type="ARBA" id="ARBA00008657"/>
    </source>
</evidence>
<comment type="caution">
    <text evidence="7">The sequence shown here is derived from an EMBL/GenBank/DDBJ whole genome shotgun (WGS) entry which is preliminary data.</text>
</comment>
<organism evidence="7 9">
    <name type="scientific">Zooshikella ganghwensis</name>
    <dbReference type="NCBI Taxonomy" id="202772"/>
    <lineage>
        <taxon>Bacteria</taxon>
        <taxon>Pseudomonadati</taxon>
        <taxon>Pseudomonadota</taxon>
        <taxon>Gammaproteobacteria</taxon>
        <taxon>Oceanospirillales</taxon>
        <taxon>Zooshikellaceae</taxon>
        <taxon>Zooshikella</taxon>
    </lineage>
</organism>
<dbReference type="EMBL" id="NDXW01000004">
    <property type="protein sequence ID" value="RDH41703.1"/>
    <property type="molecule type" value="Genomic_DNA"/>
</dbReference>
<dbReference type="RefSeq" id="WP_094789667.1">
    <property type="nucleotide sequence ID" value="NZ_NDXW01000004.1"/>
</dbReference>
<evidence type="ECO:0000256" key="4">
    <source>
        <dbReference type="ARBA" id="ARBA00022490"/>
    </source>
</evidence>
<evidence type="ECO:0000313" key="8">
    <source>
        <dbReference type="EMBL" id="RDH41703.1"/>
    </source>
</evidence>
<dbReference type="InterPro" id="IPR007476">
    <property type="entry name" value="RdgC"/>
</dbReference>
<dbReference type="PANTHER" id="PTHR38103:SF1">
    <property type="entry name" value="RECOMBINATION-ASSOCIATED PROTEIN RDGC"/>
    <property type="match status" value="1"/>
</dbReference>
<proteinExistence type="inferred from homology"/>
<keyword evidence="9" id="KW-1185">Reference proteome</keyword>
<dbReference type="EMBL" id="NDXW01000006">
    <property type="protein sequence ID" value="RDH41613.1"/>
    <property type="molecule type" value="Genomic_DNA"/>
</dbReference>
<evidence type="ECO:0000256" key="5">
    <source>
        <dbReference type="ARBA" id="ARBA00023172"/>
    </source>
</evidence>
<dbReference type="Pfam" id="PF04381">
    <property type="entry name" value="RdgC"/>
    <property type="match status" value="1"/>
</dbReference>
<dbReference type="AlphaFoldDB" id="A0A4P9VEY2"/>
<evidence type="ECO:0000256" key="6">
    <source>
        <dbReference type="SAM" id="MobiDB-lite"/>
    </source>
</evidence>
<gene>
    <name evidence="8" type="ORF">B9G39_26965</name>
    <name evidence="7" type="ORF">B9G39_27510</name>
</gene>
<evidence type="ECO:0000256" key="3">
    <source>
        <dbReference type="ARBA" id="ARBA00022296"/>
    </source>
</evidence>
<dbReference type="GO" id="GO:0000018">
    <property type="term" value="P:regulation of DNA recombination"/>
    <property type="evidence" value="ECO:0007669"/>
    <property type="project" value="TreeGrafter"/>
</dbReference>
<evidence type="ECO:0000313" key="7">
    <source>
        <dbReference type="EMBL" id="RDH41613.1"/>
    </source>
</evidence>
<dbReference type="Proteomes" id="UP000257039">
    <property type="component" value="Unassembled WGS sequence"/>
</dbReference>